<dbReference type="Gene3D" id="3.40.50.1010">
    <property type="entry name" value="5'-nuclease"/>
    <property type="match status" value="1"/>
</dbReference>
<organism evidence="1 2">
    <name type="scientific">Candidatus Roizmanbacteria bacterium RIFCSPHIGHO2_12_FULL_41_11</name>
    <dbReference type="NCBI Taxonomy" id="1802052"/>
    <lineage>
        <taxon>Bacteria</taxon>
        <taxon>Candidatus Roizmaniibacteriota</taxon>
    </lineage>
</organism>
<accession>A0A1F7I1W1</accession>
<evidence type="ECO:0000313" key="2">
    <source>
        <dbReference type="Proteomes" id="UP000176803"/>
    </source>
</evidence>
<sequence length="89" mass="10472">MKKIARKLISPVYAFIDSQNLNLGVRSQGWKLDWRKFRQYLRNKYHVSKAYVFIGHVKPFSRFIVRIDRLRGSLELKKHATGIGGRSKP</sequence>
<comment type="caution">
    <text evidence="1">The sequence shown here is derived from an EMBL/GenBank/DDBJ whole genome shotgun (WGS) entry which is preliminary data.</text>
</comment>
<evidence type="ECO:0008006" key="3">
    <source>
        <dbReference type="Google" id="ProtNLM"/>
    </source>
</evidence>
<dbReference type="Proteomes" id="UP000176803">
    <property type="component" value="Unassembled WGS sequence"/>
</dbReference>
<dbReference type="EMBL" id="MGAC01000044">
    <property type="protein sequence ID" value="OGK37327.1"/>
    <property type="molecule type" value="Genomic_DNA"/>
</dbReference>
<gene>
    <name evidence="1" type="ORF">A3F03_04410</name>
</gene>
<reference evidence="1 2" key="1">
    <citation type="journal article" date="2016" name="Nat. Commun.">
        <title>Thousands of microbial genomes shed light on interconnected biogeochemical processes in an aquifer system.</title>
        <authorList>
            <person name="Anantharaman K."/>
            <person name="Brown C.T."/>
            <person name="Hug L.A."/>
            <person name="Sharon I."/>
            <person name="Castelle C.J."/>
            <person name="Probst A.J."/>
            <person name="Thomas B.C."/>
            <person name="Singh A."/>
            <person name="Wilkins M.J."/>
            <person name="Karaoz U."/>
            <person name="Brodie E.L."/>
            <person name="Williams K.H."/>
            <person name="Hubbard S.S."/>
            <person name="Banfield J.F."/>
        </authorList>
    </citation>
    <scope>NUCLEOTIDE SEQUENCE [LARGE SCALE GENOMIC DNA]</scope>
</reference>
<dbReference type="AlphaFoldDB" id="A0A1F7I1W1"/>
<evidence type="ECO:0000313" key="1">
    <source>
        <dbReference type="EMBL" id="OGK37327.1"/>
    </source>
</evidence>
<protein>
    <recommendedName>
        <fullName evidence="3">NYN domain-containing protein</fullName>
    </recommendedName>
</protein>
<proteinExistence type="predicted"/>
<name>A0A1F7I1W1_9BACT</name>